<organism evidence="2 3">
    <name type="scientific">Shinella sumterensis</name>
    <dbReference type="NCBI Taxonomy" id="1967501"/>
    <lineage>
        <taxon>Bacteria</taxon>
        <taxon>Pseudomonadati</taxon>
        <taxon>Pseudomonadota</taxon>
        <taxon>Alphaproteobacteria</taxon>
        <taxon>Hyphomicrobiales</taxon>
        <taxon>Rhizobiaceae</taxon>
        <taxon>Shinella</taxon>
    </lineage>
</organism>
<dbReference type="Proteomes" id="UP001234585">
    <property type="component" value="Plasmid unnamed3"/>
</dbReference>
<protein>
    <submittedName>
        <fullName evidence="2">Nucleoside diphosphate kinase regulator</fullName>
    </submittedName>
</protein>
<dbReference type="InterPro" id="IPR001437">
    <property type="entry name" value="Tscrpt_elong_fac_GreA/B_C"/>
</dbReference>
<dbReference type="RefSeq" id="WP_306040933.1">
    <property type="nucleotide sequence ID" value="NZ_CP132305.1"/>
</dbReference>
<keyword evidence="3" id="KW-1185">Reference proteome</keyword>
<dbReference type="GO" id="GO:0003677">
    <property type="term" value="F:DNA binding"/>
    <property type="evidence" value="ECO:0007669"/>
    <property type="project" value="InterPro"/>
</dbReference>
<keyword evidence="2" id="KW-0808">Transferase</keyword>
<feature type="domain" description="Transcription elongation factor GreA/GreB C-terminal" evidence="1">
    <location>
        <begin position="56"/>
        <end position="130"/>
    </location>
</feature>
<dbReference type="GO" id="GO:0006354">
    <property type="term" value="P:DNA-templated transcription elongation"/>
    <property type="evidence" value="ECO:0007669"/>
    <property type="project" value="TreeGrafter"/>
</dbReference>
<dbReference type="Pfam" id="PF01272">
    <property type="entry name" value="GreA_GreB"/>
    <property type="match status" value="1"/>
</dbReference>
<sequence>MTTITGALNPVITMTQSNYETLSRLAESWASKDLEVSEFVWAELDRARVVEDRRISNDVVQIGSTVRYTTNTGETRTVSLVFPGEADIALGKVSVMTPIGAALIGLSPSQSIEWTARDGRTHKMTVEHVEKTDAILSERRHAGVLAA</sequence>
<dbReference type="PANTHER" id="PTHR30437">
    <property type="entry name" value="TRANSCRIPTION ELONGATION FACTOR GREA"/>
    <property type="match status" value="1"/>
</dbReference>
<dbReference type="GO" id="GO:0070063">
    <property type="term" value="F:RNA polymerase binding"/>
    <property type="evidence" value="ECO:0007669"/>
    <property type="project" value="InterPro"/>
</dbReference>
<name>A0AA50CQE9_9HYPH</name>
<dbReference type="InterPro" id="IPR023459">
    <property type="entry name" value="Tscrpt_elong_fac_GreA/B_fam"/>
</dbReference>
<evidence type="ECO:0000313" key="2">
    <source>
        <dbReference type="EMBL" id="WLS00906.1"/>
    </source>
</evidence>
<dbReference type="GO" id="GO:0032784">
    <property type="term" value="P:regulation of DNA-templated transcription elongation"/>
    <property type="evidence" value="ECO:0007669"/>
    <property type="project" value="InterPro"/>
</dbReference>
<dbReference type="PANTHER" id="PTHR30437:SF5">
    <property type="entry name" value="REGULATOR OF NUCLEOSIDE DIPHOSPHATE KINASE"/>
    <property type="match status" value="1"/>
</dbReference>
<dbReference type="Gene3D" id="3.10.50.30">
    <property type="entry name" value="Transcription elongation factor, GreA/GreB, C-terminal domain"/>
    <property type="match status" value="1"/>
</dbReference>
<dbReference type="EMBL" id="CP132305">
    <property type="protein sequence ID" value="WLS00906.1"/>
    <property type="molecule type" value="Genomic_DNA"/>
</dbReference>
<keyword evidence="2" id="KW-0614">Plasmid</keyword>
<dbReference type="GO" id="GO:0016301">
    <property type="term" value="F:kinase activity"/>
    <property type="evidence" value="ECO:0007669"/>
    <property type="project" value="UniProtKB-KW"/>
</dbReference>
<accession>A0AA50CQE9</accession>
<dbReference type="InterPro" id="IPR036953">
    <property type="entry name" value="GreA/GreB_C_sf"/>
</dbReference>
<dbReference type="AlphaFoldDB" id="A0AA50CQE9"/>
<keyword evidence="2" id="KW-0418">Kinase</keyword>
<evidence type="ECO:0000259" key="1">
    <source>
        <dbReference type="Pfam" id="PF01272"/>
    </source>
</evidence>
<proteinExistence type="predicted"/>
<gene>
    <name evidence="2" type="primary">rnk</name>
    <name evidence="2" type="ORF">Q9313_25575</name>
</gene>
<reference evidence="2 3" key="1">
    <citation type="submission" date="2023-08" db="EMBL/GenBank/DDBJ databases">
        <title>Pathogen: clinical or host-associated sample.</title>
        <authorList>
            <person name="Hergert J."/>
            <person name="Casey R."/>
            <person name="Wagner J."/>
            <person name="Young E.L."/>
            <person name="Oakeson K.F."/>
        </authorList>
    </citation>
    <scope>NUCLEOTIDE SEQUENCE [LARGE SCALE GENOMIC DNA]</scope>
    <source>
        <strain evidence="2 3">1760953</strain>
        <plasmid evidence="2 3">unnamed3</plasmid>
    </source>
</reference>
<dbReference type="NCBIfam" id="NF004396">
    <property type="entry name" value="PRK05753.1"/>
    <property type="match status" value="1"/>
</dbReference>
<geneLocation type="plasmid" evidence="2 3">
    <name>unnamed3</name>
</geneLocation>
<dbReference type="SUPFAM" id="SSF54534">
    <property type="entry name" value="FKBP-like"/>
    <property type="match status" value="1"/>
</dbReference>
<evidence type="ECO:0000313" key="3">
    <source>
        <dbReference type="Proteomes" id="UP001234585"/>
    </source>
</evidence>